<evidence type="ECO:0000256" key="5">
    <source>
        <dbReference type="ARBA" id="ARBA00023163"/>
    </source>
</evidence>
<feature type="domain" description="RNA polymerase sigma-70 region 2" evidence="6">
    <location>
        <begin position="33"/>
        <end position="101"/>
    </location>
</feature>
<dbReference type="AlphaFoldDB" id="A0A0C2D4A0"/>
<organism evidence="8 9">
    <name type="scientific">Enhygromyxa salina</name>
    <dbReference type="NCBI Taxonomy" id="215803"/>
    <lineage>
        <taxon>Bacteria</taxon>
        <taxon>Pseudomonadati</taxon>
        <taxon>Myxococcota</taxon>
        <taxon>Polyangia</taxon>
        <taxon>Nannocystales</taxon>
        <taxon>Nannocystaceae</taxon>
        <taxon>Enhygromyxa</taxon>
    </lineage>
</organism>
<dbReference type="InterPro" id="IPR039425">
    <property type="entry name" value="RNA_pol_sigma-70-like"/>
</dbReference>
<keyword evidence="4" id="KW-0238">DNA-binding</keyword>
<dbReference type="InterPro" id="IPR014284">
    <property type="entry name" value="RNA_pol_sigma-70_dom"/>
</dbReference>
<dbReference type="GO" id="GO:0016987">
    <property type="term" value="F:sigma factor activity"/>
    <property type="evidence" value="ECO:0007669"/>
    <property type="project" value="UniProtKB-KW"/>
</dbReference>
<evidence type="ECO:0000256" key="3">
    <source>
        <dbReference type="ARBA" id="ARBA00023082"/>
    </source>
</evidence>
<dbReference type="SUPFAM" id="SSF88659">
    <property type="entry name" value="Sigma3 and sigma4 domains of RNA polymerase sigma factors"/>
    <property type="match status" value="1"/>
</dbReference>
<comment type="similarity">
    <text evidence="1">Belongs to the sigma-70 factor family. ECF subfamily.</text>
</comment>
<evidence type="ECO:0000313" key="8">
    <source>
        <dbReference type="EMBL" id="KIG14922.1"/>
    </source>
</evidence>
<comment type="caution">
    <text evidence="8">The sequence shown here is derived from an EMBL/GenBank/DDBJ whole genome shotgun (WGS) entry which is preliminary data.</text>
</comment>
<evidence type="ECO:0000259" key="7">
    <source>
        <dbReference type="Pfam" id="PF08281"/>
    </source>
</evidence>
<dbReference type="InterPro" id="IPR036388">
    <property type="entry name" value="WH-like_DNA-bd_sf"/>
</dbReference>
<dbReference type="InterPro" id="IPR013324">
    <property type="entry name" value="RNA_pol_sigma_r3/r4-like"/>
</dbReference>
<evidence type="ECO:0000259" key="6">
    <source>
        <dbReference type="Pfam" id="PF04542"/>
    </source>
</evidence>
<accession>A0A0C2D4A0</accession>
<evidence type="ECO:0000256" key="4">
    <source>
        <dbReference type="ARBA" id="ARBA00023125"/>
    </source>
</evidence>
<dbReference type="PANTHER" id="PTHR43133">
    <property type="entry name" value="RNA POLYMERASE ECF-TYPE SIGMA FACTO"/>
    <property type="match status" value="1"/>
</dbReference>
<dbReference type="InterPro" id="IPR007627">
    <property type="entry name" value="RNA_pol_sigma70_r2"/>
</dbReference>
<dbReference type="PANTHER" id="PTHR43133:SF8">
    <property type="entry name" value="RNA POLYMERASE SIGMA FACTOR HI_1459-RELATED"/>
    <property type="match status" value="1"/>
</dbReference>
<dbReference type="GO" id="GO:0006352">
    <property type="term" value="P:DNA-templated transcription initiation"/>
    <property type="evidence" value="ECO:0007669"/>
    <property type="project" value="InterPro"/>
</dbReference>
<keyword evidence="3" id="KW-0731">Sigma factor</keyword>
<dbReference type="NCBIfam" id="TIGR02937">
    <property type="entry name" value="sigma70-ECF"/>
    <property type="match status" value="1"/>
</dbReference>
<dbReference type="Gene3D" id="1.10.10.10">
    <property type="entry name" value="Winged helix-like DNA-binding domain superfamily/Winged helix DNA-binding domain"/>
    <property type="match status" value="1"/>
</dbReference>
<reference evidence="8 9" key="1">
    <citation type="submission" date="2014-12" db="EMBL/GenBank/DDBJ databases">
        <title>Genome assembly of Enhygromyxa salina DSM 15201.</title>
        <authorList>
            <person name="Sharma G."/>
            <person name="Subramanian S."/>
        </authorList>
    </citation>
    <scope>NUCLEOTIDE SEQUENCE [LARGE SCALE GENOMIC DNA]</scope>
    <source>
        <strain evidence="8 9">DSM 15201</strain>
    </source>
</reference>
<dbReference type="Pfam" id="PF08281">
    <property type="entry name" value="Sigma70_r4_2"/>
    <property type="match status" value="1"/>
</dbReference>
<evidence type="ECO:0000256" key="1">
    <source>
        <dbReference type="ARBA" id="ARBA00010641"/>
    </source>
</evidence>
<feature type="domain" description="RNA polymerase sigma factor 70 region 4 type 2" evidence="7">
    <location>
        <begin position="138"/>
        <end position="187"/>
    </location>
</feature>
<keyword evidence="2" id="KW-0805">Transcription regulation</keyword>
<dbReference type="InterPro" id="IPR013325">
    <property type="entry name" value="RNA_pol_sigma_r2"/>
</dbReference>
<protein>
    <submittedName>
        <fullName evidence="8">RNA polymerase sigma factor RpoE</fullName>
    </submittedName>
</protein>
<dbReference type="EMBL" id="JMCC02000063">
    <property type="protein sequence ID" value="KIG14922.1"/>
    <property type="molecule type" value="Genomic_DNA"/>
</dbReference>
<dbReference type="Gene3D" id="1.10.1740.10">
    <property type="match status" value="1"/>
</dbReference>
<evidence type="ECO:0000313" key="9">
    <source>
        <dbReference type="Proteomes" id="UP000031599"/>
    </source>
</evidence>
<dbReference type="SUPFAM" id="SSF88946">
    <property type="entry name" value="Sigma2 domain of RNA polymerase sigma factors"/>
    <property type="match status" value="1"/>
</dbReference>
<evidence type="ECO:0000256" key="2">
    <source>
        <dbReference type="ARBA" id="ARBA00023015"/>
    </source>
</evidence>
<proteinExistence type="inferred from homology"/>
<dbReference type="InterPro" id="IPR013249">
    <property type="entry name" value="RNA_pol_sigma70_r4_t2"/>
</dbReference>
<dbReference type="GO" id="GO:0003677">
    <property type="term" value="F:DNA binding"/>
    <property type="evidence" value="ECO:0007669"/>
    <property type="project" value="UniProtKB-KW"/>
</dbReference>
<dbReference type="Pfam" id="PF04542">
    <property type="entry name" value="Sigma70_r2"/>
    <property type="match status" value="1"/>
</dbReference>
<dbReference type="Proteomes" id="UP000031599">
    <property type="component" value="Unassembled WGS sequence"/>
</dbReference>
<gene>
    <name evidence="8" type="ORF">DB30_06224</name>
</gene>
<sequence>MVRGVGRPEPLAEERAIVERAMQGDQHAFERIYRHYAPILFSYILVPMLGDKDDAHDCVRETFISANRALPRYEWRGTSIWPWLKVLAKNKARDLLRASGRRQRLRGSFSHHLDVFGDRESETPIEEAVQHQALRTRIDGVLDVINPRYARVLRLRLLEDRSREDCAELLEVKIGTLDVLLFRAVRAFRKACEQQGVEFDLAEVSV</sequence>
<keyword evidence="5" id="KW-0804">Transcription</keyword>
<name>A0A0C2D4A0_9BACT</name>